<dbReference type="Proteomes" id="UP001165561">
    <property type="component" value="Unassembled WGS sequence"/>
</dbReference>
<sequence>MTESATHRVVVIGGGPAAHRFVEAMCTRDTTGTSITVLADEPHLPYDRVALSKALTGDVDLTLGDRGLWDHPAVT</sequence>
<comment type="caution">
    <text evidence="2">The sequence shown here is derived from an EMBL/GenBank/DDBJ whole genome shotgun (WGS) entry which is preliminary data.</text>
</comment>
<dbReference type="Pfam" id="PF07992">
    <property type="entry name" value="Pyr_redox_2"/>
    <property type="match status" value="1"/>
</dbReference>
<dbReference type="EMBL" id="JARACI010000413">
    <property type="protein sequence ID" value="MDD9205309.1"/>
    <property type="molecule type" value="Genomic_DNA"/>
</dbReference>
<dbReference type="SUPFAM" id="SSF51905">
    <property type="entry name" value="FAD/NAD(P)-binding domain"/>
    <property type="match status" value="1"/>
</dbReference>
<organism evidence="2 3">
    <name type="scientific">Georgenia halotolerans</name>
    <dbReference type="NCBI Taxonomy" id="3028317"/>
    <lineage>
        <taxon>Bacteria</taxon>
        <taxon>Bacillati</taxon>
        <taxon>Actinomycetota</taxon>
        <taxon>Actinomycetes</taxon>
        <taxon>Micrococcales</taxon>
        <taxon>Bogoriellaceae</taxon>
        <taxon>Georgenia</taxon>
    </lineage>
</organism>
<evidence type="ECO:0000259" key="1">
    <source>
        <dbReference type="Pfam" id="PF07992"/>
    </source>
</evidence>
<feature type="domain" description="FAD/NAD(P)-binding" evidence="1">
    <location>
        <begin position="8"/>
        <end position="58"/>
    </location>
</feature>
<evidence type="ECO:0000313" key="3">
    <source>
        <dbReference type="Proteomes" id="UP001165561"/>
    </source>
</evidence>
<gene>
    <name evidence="2" type="ORF">PU560_02365</name>
</gene>
<dbReference type="InterPro" id="IPR036188">
    <property type="entry name" value="FAD/NAD-bd_sf"/>
</dbReference>
<name>A0ABT5TTB1_9MICO</name>
<proteinExistence type="predicted"/>
<reference evidence="2" key="1">
    <citation type="submission" date="2023-02" db="EMBL/GenBank/DDBJ databases">
        <title>Georgenia sp.10Sc9-8, isolated from a soil sample collected from the Taklamakan desert.</title>
        <authorList>
            <person name="Liu S."/>
        </authorList>
    </citation>
    <scope>NUCLEOTIDE SEQUENCE</scope>
    <source>
        <strain evidence="2">10Sc9-8</strain>
    </source>
</reference>
<dbReference type="Gene3D" id="3.50.50.60">
    <property type="entry name" value="FAD/NAD(P)-binding domain"/>
    <property type="match status" value="1"/>
</dbReference>
<protein>
    <recommendedName>
        <fullName evidence="1">FAD/NAD(P)-binding domain-containing protein</fullName>
    </recommendedName>
</protein>
<accession>A0ABT5TTB1</accession>
<keyword evidence="3" id="KW-1185">Reference proteome</keyword>
<dbReference type="InterPro" id="IPR023753">
    <property type="entry name" value="FAD/NAD-binding_dom"/>
</dbReference>
<feature type="non-terminal residue" evidence="2">
    <location>
        <position position="75"/>
    </location>
</feature>
<evidence type="ECO:0000313" key="2">
    <source>
        <dbReference type="EMBL" id="MDD9205309.1"/>
    </source>
</evidence>